<dbReference type="InterPro" id="IPR051694">
    <property type="entry name" value="Immunoregulatory_rcpt-like"/>
</dbReference>
<dbReference type="PANTHER" id="PTHR15549">
    <property type="entry name" value="PAIRED IMMUNOGLOBULIN-LIKE TYPE 2 RECEPTOR"/>
    <property type="match status" value="1"/>
</dbReference>
<evidence type="ECO:0000256" key="4">
    <source>
        <dbReference type="ARBA" id="ARBA00023136"/>
    </source>
</evidence>
<gene>
    <name evidence="7" type="ORF">BS47DRAFT_308316</name>
</gene>
<protein>
    <submittedName>
        <fullName evidence="7">Uncharacterized protein</fullName>
    </submittedName>
</protein>
<accession>A0A9P6AKE6</accession>
<feature type="compositionally biased region" description="Basic and acidic residues" evidence="5">
    <location>
        <begin position="450"/>
        <end position="464"/>
    </location>
</feature>
<evidence type="ECO:0000256" key="2">
    <source>
        <dbReference type="ARBA" id="ARBA00022692"/>
    </source>
</evidence>
<organism evidence="7 8">
    <name type="scientific">Hydnum rufescens UP504</name>
    <dbReference type="NCBI Taxonomy" id="1448309"/>
    <lineage>
        <taxon>Eukaryota</taxon>
        <taxon>Fungi</taxon>
        <taxon>Dikarya</taxon>
        <taxon>Basidiomycota</taxon>
        <taxon>Agaricomycotina</taxon>
        <taxon>Agaricomycetes</taxon>
        <taxon>Cantharellales</taxon>
        <taxon>Hydnaceae</taxon>
        <taxon>Hydnum</taxon>
    </lineage>
</organism>
<keyword evidence="3 6" id="KW-1133">Transmembrane helix</keyword>
<dbReference type="PANTHER" id="PTHR15549:SF30">
    <property type="entry name" value="MID2 DOMAIN-CONTAINING PROTEIN"/>
    <property type="match status" value="1"/>
</dbReference>
<evidence type="ECO:0000256" key="5">
    <source>
        <dbReference type="SAM" id="MobiDB-lite"/>
    </source>
</evidence>
<keyword evidence="2 6" id="KW-0812">Transmembrane</keyword>
<comment type="caution">
    <text evidence="7">The sequence shown here is derived from an EMBL/GenBank/DDBJ whole genome shotgun (WGS) entry which is preliminary data.</text>
</comment>
<feature type="compositionally biased region" description="Polar residues" evidence="5">
    <location>
        <begin position="83"/>
        <end position="100"/>
    </location>
</feature>
<proteinExistence type="predicted"/>
<evidence type="ECO:0000256" key="3">
    <source>
        <dbReference type="ARBA" id="ARBA00022989"/>
    </source>
</evidence>
<keyword evidence="8" id="KW-1185">Reference proteome</keyword>
<evidence type="ECO:0000256" key="6">
    <source>
        <dbReference type="SAM" id="Phobius"/>
    </source>
</evidence>
<feature type="compositionally biased region" description="Polar residues" evidence="5">
    <location>
        <begin position="482"/>
        <end position="506"/>
    </location>
</feature>
<feature type="region of interest" description="Disordered" evidence="5">
    <location>
        <begin position="442"/>
        <end position="519"/>
    </location>
</feature>
<evidence type="ECO:0000313" key="7">
    <source>
        <dbReference type="EMBL" id="KAF9507469.1"/>
    </source>
</evidence>
<dbReference type="EMBL" id="MU129080">
    <property type="protein sequence ID" value="KAF9507469.1"/>
    <property type="molecule type" value="Genomic_DNA"/>
</dbReference>
<evidence type="ECO:0000256" key="1">
    <source>
        <dbReference type="ARBA" id="ARBA00004167"/>
    </source>
</evidence>
<feature type="region of interest" description="Disordered" evidence="5">
    <location>
        <begin position="78"/>
        <end position="100"/>
    </location>
</feature>
<dbReference type="Proteomes" id="UP000886523">
    <property type="component" value="Unassembled WGS sequence"/>
</dbReference>
<feature type="transmembrane region" description="Helical" evidence="6">
    <location>
        <begin position="249"/>
        <end position="274"/>
    </location>
</feature>
<evidence type="ECO:0000313" key="8">
    <source>
        <dbReference type="Proteomes" id="UP000886523"/>
    </source>
</evidence>
<comment type="subcellular location">
    <subcellularLocation>
        <location evidence="1">Membrane</location>
        <topology evidence="1">Single-pass membrane protein</topology>
    </subcellularLocation>
</comment>
<dbReference type="GO" id="GO:0016020">
    <property type="term" value="C:membrane"/>
    <property type="evidence" value="ECO:0007669"/>
    <property type="project" value="UniProtKB-SubCell"/>
</dbReference>
<reference evidence="7" key="1">
    <citation type="journal article" date="2020" name="Nat. Commun.">
        <title>Large-scale genome sequencing of mycorrhizal fungi provides insights into the early evolution of symbiotic traits.</title>
        <authorList>
            <person name="Miyauchi S."/>
            <person name="Kiss E."/>
            <person name="Kuo A."/>
            <person name="Drula E."/>
            <person name="Kohler A."/>
            <person name="Sanchez-Garcia M."/>
            <person name="Morin E."/>
            <person name="Andreopoulos B."/>
            <person name="Barry K.W."/>
            <person name="Bonito G."/>
            <person name="Buee M."/>
            <person name="Carver A."/>
            <person name="Chen C."/>
            <person name="Cichocki N."/>
            <person name="Clum A."/>
            <person name="Culley D."/>
            <person name="Crous P.W."/>
            <person name="Fauchery L."/>
            <person name="Girlanda M."/>
            <person name="Hayes R.D."/>
            <person name="Keri Z."/>
            <person name="LaButti K."/>
            <person name="Lipzen A."/>
            <person name="Lombard V."/>
            <person name="Magnuson J."/>
            <person name="Maillard F."/>
            <person name="Murat C."/>
            <person name="Nolan M."/>
            <person name="Ohm R.A."/>
            <person name="Pangilinan J."/>
            <person name="Pereira M.F."/>
            <person name="Perotto S."/>
            <person name="Peter M."/>
            <person name="Pfister S."/>
            <person name="Riley R."/>
            <person name="Sitrit Y."/>
            <person name="Stielow J.B."/>
            <person name="Szollosi G."/>
            <person name="Zifcakova L."/>
            <person name="Stursova M."/>
            <person name="Spatafora J.W."/>
            <person name="Tedersoo L."/>
            <person name="Vaario L.M."/>
            <person name="Yamada A."/>
            <person name="Yan M."/>
            <person name="Wang P."/>
            <person name="Xu J."/>
            <person name="Bruns T."/>
            <person name="Baldrian P."/>
            <person name="Vilgalys R."/>
            <person name="Dunand C."/>
            <person name="Henrissat B."/>
            <person name="Grigoriev I.V."/>
            <person name="Hibbett D."/>
            <person name="Nagy L.G."/>
            <person name="Martin F.M."/>
        </authorList>
    </citation>
    <scope>NUCLEOTIDE SEQUENCE</scope>
    <source>
        <strain evidence="7">UP504</strain>
    </source>
</reference>
<dbReference type="AlphaFoldDB" id="A0A9P6AKE6"/>
<dbReference type="GO" id="GO:0071944">
    <property type="term" value="C:cell periphery"/>
    <property type="evidence" value="ECO:0007669"/>
    <property type="project" value="UniProtKB-ARBA"/>
</dbReference>
<keyword evidence="4 6" id="KW-0472">Membrane</keyword>
<sequence>MQYFSFRRSSSHFYVRASTSSTVYTYSQLPLAHVGHMSLIMEPNINEFEAFPLSESVPTPLLPLHILNRSGGILPRSRILPSNEASDNGAESSTSLPLSVNPSTTARLVRISSTSANPVFPSSGSLTHSISSYNSKSISTPLVAQSPETSNGSMTPPTTVPLIVIAPASPPPVPLPSGSASHSTSSGSNDLAPFFTALSTSSTEAPETTTTPATAVVRPISPSSIDIISPATTPSASSLPTSGNTSRTVGVVVGSIFGALLGLILILILSLFFLKMRHTRKLQNDNIHRDIEDRWPPYRANTQRTYGMGRISNEGLGVGSLLSQSIDLDPIPISHPLHVANHASNSFGPDETSPYPLEIYGTPRLSRAPFFVITDNGLSYEEPSTIHLPLPGSEGIVYDPYRFRAAPVVPQHPSTLSADGWRADVLRNKLFTNVLLRKAHLSGPESMESTPRECSQDAAGDHFTRAPTRSSMGSAGRKRHPSTSTGQGLSRLSSAASKYSQTSTDVPGSDSLGHAAAAL</sequence>
<name>A0A9P6AKE6_9AGAM</name>